<dbReference type="InterPro" id="IPR016187">
    <property type="entry name" value="CTDL_fold"/>
</dbReference>
<feature type="region of interest" description="Disordered" evidence="1">
    <location>
        <begin position="147"/>
        <end position="214"/>
    </location>
</feature>
<dbReference type="AlphaFoldDB" id="R7ULW2"/>
<keyword evidence="2" id="KW-1133">Transmembrane helix</keyword>
<dbReference type="Gene3D" id="3.10.100.10">
    <property type="entry name" value="Mannose-Binding Protein A, subunit A"/>
    <property type="match status" value="1"/>
</dbReference>
<dbReference type="EMBL" id="KB302492">
    <property type="protein sequence ID" value="ELU04272.1"/>
    <property type="molecule type" value="Genomic_DNA"/>
</dbReference>
<feature type="domain" description="C-type lectin" evidence="4">
    <location>
        <begin position="28"/>
        <end position="137"/>
    </location>
</feature>
<dbReference type="EMBL" id="AMQN01008224">
    <property type="status" value="NOT_ANNOTATED_CDS"/>
    <property type="molecule type" value="Genomic_DNA"/>
</dbReference>
<feature type="compositionally biased region" description="Polar residues" evidence="1">
    <location>
        <begin position="178"/>
        <end position="194"/>
    </location>
</feature>
<keyword evidence="2" id="KW-0472">Membrane</keyword>
<dbReference type="OrthoDB" id="6040592at2759"/>
<evidence type="ECO:0000313" key="6">
    <source>
        <dbReference type="EnsemblMetazoa" id="CapteP221807"/>
    </source>
</evidence>
<name>R7ULW2_CAPTE</name>
<accession>R7ULW2</accession>
<dbReference type="Proteomes" id="UP000014760">
    <property type="component" value="Unassembled WGS sequence"/>
</dbReference>
<gene>
    <name evidence="5" type="ORF">CAPTEDRAFT_221807</name>
</gene>
<evidence type="ECO:0000313" key="5">
    <source>
        <dbReference type="EMBL" id="ELU04272.1"/>
    </source>
</evidence>
<dbReference type="InterPro" id="IPR016186">
    <property type="entry name" value="C-type_lectin-like/link_sf"/>
</dbReference>
<reference evidence="5 7" key="2">
    <citation type="journal article" date="2013" name="Nature">
        <title>Insights into bilaterian evolution from three spiralian genomes.</title>
        <authorList>
            <person name="Simakov O."/>
            <person name="Marletaz F."/>
            <person name="Cho S.J."/>
            <person name="Edsinger-Gonzales E."/>
            <person name="Havlak P."/>
            <person name="Hellsten U."/>
            <person name="Kuo D.H."/>
            <person name="Larsson T."/>
            <person name="Lv J."/>
            <person name="Arendt D."/>
            <person name="Savage R."/>
            <person name="Osoegawa K."/>
            <person name="de Jong P."/>
            <person name="Grimwood J."/>
            <person name="Chapman J.A."/>
            <person name="Shapiro H."/>
            <person name="Aerts A."/>
            <person name="Otillar R.P."/>
            <person name="Terry A.Y."/>
            <person name="Boore J.L."/>
            <person name="Grigoriev I.V."/>
            <person name="Lindberg D.R."/>
            <person name="Seaver E.C."/>
            <person name="Weisblat D.A."/>
            <person name="Putnam N.H."/>
            <person name="Rokhsar D.S."/>
        </authorList>
    </citation>
    <scope>NUCLEOTIDE SEQUENCE</scope>
    <source>
        <strain evidence="5 7">I ESC-2004</strain>
    </source>
</reference>
<dbReference type="HOGENOM" id="CLU_853218_0_0_1"/>
<dbReference type="SUPFAM" id="SSF56436">
    <property type="entry name" value="C-type lectin-like"/>
    <property type="match status" value="1"/>
</dbReference>
<feature type="compositionally biased region" description="Low complexity" evidence="1">
    <location>
        <begin position="147"/>
        <end position="177"/>
    </location>
</feature>
<dbReference type="PANTHER" id="PTHR22803">
    <property type="entry name" value="MANNOSE, PHOSPHOLIPASE, LECTIN RECEPTOR RELATED"/>
    <property type="match status" value="1"/>
</dbReference>
<dbReference type="Pfam" id="PF00059">
    <property type="entry name" value="Lectin_C"/>
    <property type="match status" value="1"/>
</dbReference>
<protein>
    <recommendedName>
        <fullName evidence="4">C-type lectin domain-containing protein</fullName>
    </recommendedName>
</protein>
<feature type="compositionally biased region" description="Polar residues" evidence="1">
    <location>
        <begin position="296"/>
        <end position="306"/>
    </location>
</feature>
<feature type="compositionally biased region" description="Polar residues" evidence="1">
    <location>
        <begin position="278"/>
        <end position="289"/>
    </location>
</feature>
<dbReference type="SMART" id="SM00034">
    <property type="entry name" value="CLECT"/>
    <property type="match status" value="1"/>
</dbReference>
<keyword evidence="7" id="KW-1185">Reference proteome</keyword>
<feature type="region of interest" description="Disordered" evidence="1">
    <location>
        <begin position="278"/>
        <end position="306"/>
    </location>
</feature>
<feature type="transmembrane region" description="Helical" evidence="2">
    <location>
        <begin position="222"/>
        <end position="246"/>
    </location>
</feature>
<evidence type="ECO:0000259" key="4">
    <source>
        <dbReference type="PROSITE" id="PS50041"/>
    </source>
</evidence>
<organism evidence="5">
    <name type="scientific">Capitella teleta</name>
    <name type="common">Polychaete worm</name>
    <dbReference type="NCBI Taxonomy" id="283909"/>
    <lineage>
        <taxon>Eukaryota</taxon>
        <taxon>Metazoa</taxon>
        <taxon>Spiralia</taxon>
        <taxon>Lophotrochozoa</taxon>
        <taxon>Annelida</taxon>
        <taxon>Polychaeta</taxon>
        <taxon>Sedentaria</taxon>
        <taxon>Scolecida</taxon>
        <taxon>Capitellidae</taxon>
        <taxon>Capitella</taxon>
    </lineage>
</organism>
<proteinExistence type="predicted"/>
<dbReference type="InterPro" id="IPR050111">
    <property type="entry name" value="C-type_lectin/snaclec_domain"/>
</dbReference>
<feature type="chain" id="PRO_5008788128" description="C-type lectin domain-containing protein" evidence="3">
    <location>
        <begin position="18"/>
        <end position="326"/>
    </location>
</feature>
<sequence length="326" mass="35254">MFYVLCVLLVSLPGLQAQAHCEHGWTLSADHCYRYVNTQVSQGAAVNACNESDALLASIQSNDTETFLVNLTKPNQAWIGLNRVGSTGDWMWASGEPVEPYENWAKAEPGDSETCARLKEGQWWGIGCHVTYGYVCEKKALESSAVTSTSSSTTSSTPTSTTTTSPSTAMTSTSSTTLNSVKTAESTTPLKTDASTSSSSPETTSPSSNVTSQSSQEQCSQAGWIVAGIALFLLLACIVLTTVYILRLRSQVKELQGYQKVYHGFDNQGSRYSYEIPSSNTRQINNSPDSPDAPKQNGTPKLISQNNNVVDPKTKIQNLLNEYNNV</sequence>
<reference evidence="6" key="3">
    <citation type="submission" date="2015-06" db="UniProtKB">
        <authorList>
            <consortium name="EnsemblMetazoa"/>
        </authorList>
    </citation>
    <scope>IDENTIFICATION</scope>
</reference>
<evidence type="ECO:0000313" key="7">
    <source>
        <dbReference type="Proteomes" id="UP000014760"/>
    </source>
</evidence>
<evidence type="ECO:0000256" key="1">
    <source>
        <dbReference type="SAM" id="MobiDB-lite"/>
    </source>
</evidence>
<evidence type="ECO:0000256" key="2">
    <source>
        <dbReference type="SAM" id="Phobius"/>
    </source>
</evidence>
<feature type="signal peptide" evidence="3">
    <location>
        <begin position="1"/>
        <end position="17"/>
    </location>
</feature>
<keyword evidence="3" id="KW-0732">Signal</keyword>
<dbReference type="PROSITE" id="PS50041">
    <property type="entry name" value="C_TYPE_LECTIN_2"/>
    <property type="match status" value="1"/>
</dbReference>
<keyword evidence="2" id="KW-0812">Transmembrane</keyword>
<dbReference type="STRING" id="283909.R7ULW2"/>
<dbReference type="CDD" id="cd00037">
    <property type="entry name" value="CLECT"/>
    <property type="match status" value="1"/>
</dbReference>
<dbReference type="EnsemblMetazoa" id="CapteT221807">
    <property type="protein sequence ID" value="CapteP221807"/>
    <property type="gene ID" value="CapteG221807"/>
</dbReference>
<feature type="compositionally biased region" description="Low complexity" evidence="1">
    <location>
        <begin position="195"/>
        <end position="214"/>
    </location>
</feature>
<evidence type="ECO:0000256" key="3">
    <source>
        <dbReference type="SAM" id="SignalP"/>
    </source>
</evidence>
<reference evidence="7" key="1">
    <citation type="submission" date="2012-12" db="EMBL/GenBank/DDBJ databases">
        <authorList>
            <person name="Hellsten U."/>
            <person name="Grimwood J."/>
            <person name="Chapman J.A."/>
            <person name="Shapiro H."/>
            <person name="Aerts A."/>
            <person name="Otillar R.P."/>
            <person name="Terry A.Y."/>
            <person name="Boore J.L."/>
            <person name="Simakov O."/>
            <person name="Marletaz F."/>
            <person name="Cho S.-J."/>
            <person name="Edsinger-Gonzales E."/>
            <person name="Havlak P."/>
            <person name="Kuo D.-H."/>
            <person name="Larsson T."/>
            <person name="Lv J."/>
            <person name="Arendt D."/>
            <person name="Savage R."/>
            <person name="Osoegawa K."/>
            <person name="de Jong P."/>
            <person name="Lindberg D.R."/>
            <person name="Seaver E.C."/>
            <person name="Weisblat D.A."/>
            <person name="Putnam N.H."/>
            <person name="Grigoriev I.V."/>
            <person name="Rokhsar D.S."/>
        </authorList>
    </citation>
    <scope>NUCLEOTIDE SEQUENCE</scope>
    <source>
        <strain evidence="7">I ESC-2004</strain>
    </source>
</reference>
<dbReference type="InterPro" id="IPR001304">
    <property type="entry name" value="C-type_lectin-like"/>
</dbReference>